<evidence type="ECO:0000256" key="2">
    <source>
        <dbReference type="ARBA" id="ARBA00004777"/>
    </source>
</evidence>
<comment type="caution">
    <text evidence="10">The sequence shown here is derived from an EMBL/GenBank/DDBJ whole genome shotgun (WGS) entry which is preliminary data.</text>
</comment>
<keyword evidence="3 8" id="KW-0489">Methyltransferase</keyword>
<keyword evidence="6" id="KW-0274">FAD</keyword>
<dbReference type="RefSeq" id="WP_205168231.1">
    <property type="nucleotide sequence ID" value="NZ_JAFBDZ010000001.1"/>
</dbReference>
<keyword evidence="4" id="KW-0285">Flavoprotein</keyword>
<evidence type="ECO:0000259" key="9">
    <source>
        <dbReference type="PROSITE" id="PS50970"/>
    </source>
</evidence>
<feature type="binding site" evidence="8">
    <location>
        <position position="202"/>
    </location>
    <ligand>
        <name>Zn(2+)</name>
        <dbReference type="ChEBI" id="CHEBI:29105"/>
    </ligand>
</feature>
<dbReference type="CDD" id="cd00537">
    <property type="entry name" value="MTHFR"/>
    <property type="match status" value="1"/>
</dbReference>
<evidence type="ECO:0000256" key="1">
    <source>
        <dbReference type="ARBA" id="ARBA00001974"/>
    </source>
</evidence>
<evidence type="ECO:0000313" key="10">
    <source>
        <dbReference type="EMBL" id="MBM7584035.1"/>
    </source>
</evidence>
<organism evidence="10 11">
    <name type="scientific">Rossellomorea pakistanensis</name>
    <dbReference type="NCBI Taxonomy" id="992288"/>
    <lineage>
        <taxon>Bacteria</taxon>
        <taxon>Bacillati</taxon>
        <taxon>Bacillota</taxon>
        <taxon>Bacilli</taxon>
        <taxon>Bacillales</taxon>
        <taxon>Bacillaceae</taxon>
        <taxon>Rossellomorea</taxon>
    </lineage>
</organism>
<keyword evidence="7" id="KW-0560">Oxidoreductase</keyword>
<dbReference type="SUPFAM" id="SSF82282">
    <property type="entry name" value="Homocysteine S-methyltransferase"/>
    <property type="match status" value="1"/>
</dbReference>
<dbReference type="InterPro" id="IPR003726">
    <property type="entry name" value="HCY_dom"/>
</dbReference>
<feature type="binding site" evidence="8">
    <location>
        <position position="267"/>
    </location>
    <ligand>
        <name>Zn(2+)</name>
        <dbReference type="ChEBI" id="CHEBI:29105"/>
    </ligand>
</feature>
<comment type="cofactor">
    <cofactor evidence="1">
        <name>FAD</name>
        <dbReference type="ChEBI" id="CHEBI:57692"/>
    </cofactor>
</comment>
<evidence type="ECO:0000313" key="11">
    <source>
        <dbReference type="Proteomes" id="UP001646157"/>
    </source>
</evidence>
<dbReference type="PANTHER" id="PTHR11103:SF18">
    <property type="entry name" value="SLR1189 PROTEIN"/>
    <property type="match status" value="1"/>
</dbReference>
<dbReference type="NCBIfam" id="NF006396">
    <property type="entry name" value="PRK08645.1"/>
    <property type="match status" value="1"/>
</dbReference>
<dbReference type="InterPro" id="IPR003171">
    <property type="entry name" value="Mehydrof_redctse-like"/>
</dbReference>
<dbReference type="EMBL" id="JAFBDZ010000001">
    <property type="protein sequence ID" value="MBM7584035.1"/>
    <property type="molecule type" value="Genomic_DNA"/>
</dbReference>
<protein>
    <submittedName>
        <fullName evidence="10">Homocysteine S-methyltransferase</fullName>
        <ecNumber evidence="10">2.1.1.10</ecNumber>
    </submittedName>
</protein>
<evidence type="ECO:0000256" key="4">
    <source>
        <dbReference type="ARBA" id="ARBA00022630"/>
    </source>
</evidence>
<comment type="pathway">
    <text evidence="2">One-carbon metabolism; tetrahydrofolate interconversion.</text>
</comment>
<keyword evidence="8" id="KW-0479">Metal-binding</keyword>
<evidence type="ECO:0000256" key="8">
    <source>
        <dbReference type="PROSITE-ProRule" id="PRU00333"/>
    </source>
</evidence>
<feature type="domain" description="Hcy-binding" evidence="9">
    <location>
        <begin position="2"/>
        <end position="282"/>
    </location>
</feature>
<comment type="cofactor">
    <cofactor evidence="8">
        <name>Zn(2+)</name>
        <dbReference type="ChEBI" id="CHEBI:29105"/>
    </cofactor>
</comment>
<dbReference type="EC" id="2.1.1.10" evidence="10"/>
<dbReference type="Pfam" id="PF02574">
    <property type="entry name" value="S-methyl_trans"/>
    <property type="match status" value="1"/>
</dbReference>
<reference evidence="10 11" key="1">
    <citation type="submission" date="2021-01" db="EMBL/GenBank/DDBJ databases">
        <title>Genomic Encyclopedia of Type Strains, Phase IV (KMG-IV): sequencing the most valuable type-strain genomes for metagenomic binning, comparative biology and taxonomic classification.</title>
        <authorList>
            <person name="Goeker M."/>
        </authorList>
    </citation>
    <scope>NUCLEOTIDE SEQUENCE [LARGE SCALE GENOMIC DNA]</scope>
    <source>
        <strain evidence="10 11">DSM 24834</strain>
    </source>
</reference>
<evidence type="ECO:0000256" key="6">
    <source>
        <dbReference type="ARBA" id="ARBA00022827"/>
    </source>
</evidence>
<dbReference type="InterPro" id="IPR036589">
    <property type="entry name" value="HCY_dom_sf"/>
</dbReference>
<keyword evidence="5 8" id="KW-0808">Transferase</keyword>
<dbReference type="PROSITE" id="PS50970">
    <property type="entry name" value="HCY"/>
    <property type="match status" value="1"/>
</dbReference>
<dbReference type="PANTHER" id="PTHR11103">
    <property type="entry name" value="SLR1189 PROTEIN"/>
    <property type="match status" value="1"/>
</dbReference>
<accession>A0ABS2N849</accession>
<evidence type="ECO:0000256" key="5">
    <source>
        <dbReference type="ARBA" id="ARBA00022679"/>
    </source>
</evidence>
<name>A0ABS2N849_9BACI</name>
<sequence length="617" mass="68464">MKKSLIEALKDQILIADGAIGTLLYSYGVDRCFEELNLSHPDEVIKVHKEYIAAGADIIQTNTYGANYEKLSRYGLEDSVKEINTKAVRLAKDAAQGDAYVLGTTGGIRAIKQNISIEEIKRSFREQLYCLLLEGVDGILLETYYDLQELKTVLAIAKRETNIPVIAQVSLHEPGVLQNGIKLKDALKQLEILGADVVGLNCRMGPFHMLSSLEEVPLPNTSFLSVYPNASLPNYEEGRFYYSAEPDYFGDIAKELRLQGARIIGGCCGTTPEHIRSMARKIKGLKPIKEKHVKIKKEIELTSSPTNKKLLHHQVKERKTVIVELDPPKHLDTDLFFEGAKALKDVGIDALTLADNPLASPRISNNAIGSLVQSKFDLTPLVHITCRDRNLIGLQSHLMGLHTLGLHNILAITGDPAKIGDFPGAASVYDLSSLELIQLIKQNNEGISFSGKSLREKTQFSVGAAFNPNFRHLDASVKRLEKKINAGADYFISQPIFGIEELYEIHEATKHLSVPIFIGIMPLMSSKNAEFLHHEVPGINVPVNTRKRMAEAGADPKKAREIGMSIAKSLLDTAIKLFNGIYIVTPFVRYDMSIELIHHLNEKNNSERKVPYGHHVI</sequence>
<dbReference type="GO" id="GO:0008168">
    <property type="term" value="F:methyltransferase activity"/>
    <property type="evidence" value="ECO:0007669"/>
    <property type="project" value="UniProtKB-KW"/>
</dbReference>
<proteinExistence type="predicted"/>
<dbReference type="GO" id="GO:0032259">
    <property type="term" value="P:methylation"/>
    <property type="evidence" value="ECO:0007669"/>
    <property type="project" value="UniProtKB-KW"/>
</dbReference>
<feature type="binding site" evidence="8">
    <location>
        <position position="268"/>
    </location>
    <ligand>
        <name>Zn(2+)</name>
        <dbReference type="ChEBI" id="CHEBI:29105"/>
    </ligand>
</feature>
<dbReference type="InterPro" id="IPR029041">
    <property type="entry name" value="FAD-linked_oxidoreductase-like"/>
</dbReference>
<dbReference type="Pfam" id="PF02219">
    <property type="entry name" value="MTHFR"/>
    <property type="match status" value="1"/>
</dbReference>
<gene>
    <name evidence="10" type="ORF">JOC86_000572</name>
</gene>
<evidence type="ECO:0000256" key="7">
    <source>
        <dbReference type="ARBA" id="ARBA00023002"/>
    </source>
</evidence>
<evidence type="ECO:0000256" key="3">
    <source>
        <dbReference type="ARBA" id="ARBA00022603"/>
    </source>
</evidence>
<dbReference type="SUPFAM" id="SSF51730">
    <property type="entry name" value="FAD-linked oxidoreductase"/>
    <property type="match status" value="1"/>
</dbReference>
<dbReference type="Gene3D" id="3.20.20.330">
    <property type="entry name" value="Homocysteine-binding-like domain"/>
    <property type="match status" value="1"/>
</dbReference>
<dbReference type="Gene3D" id="3.20.20.220">
    <property type="match status" value="1"/>
</dbReference>
<dbReference type="Proteomes" id="UP001646157">
    <property type="component" value="Unassembled WGS sequence"/>
</dbReference>
<keyword evidence="11" id="KW-1185">Reference proteome</keyword>
<keyword evidence="8" id="KW-0862">Zinc</keyword>